<name>A0AAW3SSW4_9GAMM</name>
<reference evidence="2 3" key="1">
    <citation type="submission" date="2020-07" db="EMBL/GenBank/DDBJ databases">
        <title>Characterization of Pectobacterium aroidearum strains causing soft rot on Amorphophallus konjac.</title>
        <authorList>
            <person name="Xie H."/>
        </authorList>
    </citation>
    <scope>NUCLEOTIDE SEQUENCE [LARGE SCALE GENOMIC DNA]</scope>
    <source>
        <strain evidence="2 3">MY7</strain>
    </source>
</reference>
<organism evidence="2 3">
    <name type="scientific">Pectobacterium aroidearum</name>
    <dbReference type="NCBI Taxonomy" id="1201031"/>
    <lineage>
        <taxon>Bacteria</taxon>
        <taxon>Pseudomonadati</taxon>
        <taxon>Pseudomonadota</taxon>
        <taxon>Gammaproteobacteria</taxon>
        <taxon>Enterobacterales</taxon>
        <taxon>Pectobacteriaceae</taxon>
        <taxon>Pectobacterium</taxon>
    </lineage>
</organism>
<evidence type="ECO:0000313" key="2">
    <source>
        <dbReference type="EMBL" id="MBA5203883.1"/>
    </source>
</evidence>
<feature type="compositionally biased region" description="Low complexity" evidence="1">
    <location>
        <begin position="13"/>
        <end position="40"/>
    </location>
</feature>
<dbReference type="AlphaFoldDB" id="A0AAW3SSW4"/>
<gene>
    <name evidence="2" type="ORF">H2Y57_09320</name>
</gene>
<feature type="compositionally biased region" description="Polar residues" evidence="1">
    <location>
        <begin position="1"/>
        <end position="12"/>
    </location>
</feature>
<dbReference type="RefSeq" id="WP_181845071.1">
    <property type="nucleotide sequence ID" value="NZ_CP065044.1"/>
</dbReference>
<dbReference type="EMBL" id="JACERJ010000004">
    <property type="protein sequence ID" value="MBA5203883.1"/>
    <property type="molecule type" value="Genomic_DNA"/>
</dbReference>
<feature type="region of interest" description="Disordered" evidence="1">
    <location>
        <begin position="1"/>
        <end position="43"/>
    </location>
</feature>
<evidence type="ECO:0000313" key="3">
    <source>
        <dbReference type="Proteomes" id="UP000557749"/>
    </source>
</evidence>
<evidence type="ECO:0000256" key="1">
    <source>
        <dbReference type="SAM" id="MobiDB-lite"/>
    </source>
</evidence>
<evidence type="ECO:0008006" key="4">
    <source>
        <dbReference type="Google" id="ProtNLM"/>
    </source>
</evidence>
<dbReference type="GeneID" id="67795729"/>
<feature type="region of interest" description="Disordered" evidence="1">
    <location>
        <begin position="66"/>
        <end position="89"/>
    </location>
</feature>
<proteinExistence type="predicted"/>
<feature type="compositionally biased region" description="Basic and acidic residues" evidence="1">
    <location>
        <begin position="74"/>
        <end position="89"/>
    </location>
</feature>
<dbReference type="Proteomes" id="UP000557749">
    <property type="component" value="Unassembled WGS sequence"/>
</dbReference>
<accession>A0AAW3SSW4</accession>
<sequence length="305" mass="33976">MSLSVNNTGYSNSQAQSTATSSTTAQSTTTTSSDSIQITDPITGKTVTFPNNIKISAEALARLKETAAKAPPSDPKKDEPSKIPRDIYADRDLLRQTDTSKPYVSNEFMTVYIDEIGTNEMAIENWSGHLKADSGISKEAFLGLVKKALSSPPEVSLWSYTTDSMEIAITANKLETLKNRYVDSDYQKRADLDIQDFIEYKSNALSNLEKNILQDEYQRSVDAGDTDKANATFLELQKNAEGTSTTQLQRQQIFSRAASTDVSAWFGSFRDYIAASDFDRYTKSEYNSIVSEFYNHWLGFQLALK</sequence>
<protein>
    <recommendedName>
        <fullName evidence="4">IpaD/SipD/SspD family type III secretion system needle tip protein</fullName>
    </recommendedName>
</protein>
<comment type="caution">
    <text evidence="2">The sequence shown here is derived from an EMBL/GenBank/DDBJ whole genome shotgun (WGS) entry which is preliminary data.</text>
</comment>